<evidence type="ECO:0000256" key="1">
    <source>
        <dbReference type="ARBA" id="ARBA00001971"/>
    </source>
</evidence>
<keyword evidence="9 11" id="KW-1133">Transmembrane helix</keyword>
<evidence type="ECO:0000256" key="9">
    <source>
        <dbReference type="ARBA" id="ARBA00022989"/>
    </source>
</evidence>
<evidence type="ECO:0000256" key="11">
    <source>
        <dbReference type="SAM" id="Phobius"/>
    </source>
</evidence>
<dbReference type="CDD" id="cd03495">
    <property type="entry name" value="SQR_TypeC_SdhD_like"/>
    <property type="match status" value="1"/>
</dbReference>
<evidence type="ECO:0000256" key="5">
    <source>
        <dbReference type="ARBA" id="ARBA00011558"/>
    </source>
</evidence>
<feature type="transmembrane region" description="Helical" evidence="11">
    <location>
        <begin position="58"/>
        <end position="83"/>
    </location>
</feature>
<dbReference type="Proteomes" id="UP000756530">
    <property type="component" value="Unassembled WGS sequence"/>
</dbReference>
<feature type="transmembrane region" description="Helical" evidence="11">
    <location>
        <begin position="28"/>
        <end position="46"/>
    </location>
</feature>
<evidence type="ECO:0000313" key="12">
    <source>
        <dbReference type="EMBL" id="MBV7377698.1"/>
    </source>
</evidence>
<accession>A0ABS6SXK2</accession>
<keyword evidence="8 11" id="KW-0812">Transmembrane</keyword>
<comment type="cofactor">
    <cofactor evidence="1">
        <name>heme</name>
        <dbReference type="ChEBI" id="CHEBI:30413"/>
    </cofactor>
</comment>
<protein>
    <recommendedName>
        <fullName evidence="6">Succinate dehydrogenase hydrophobic membrane anchor subunit</fullName>
    </recommendedName>
</protein>
<dbReference type="EMBL" id="JAHUZE010000001">
    <property type="protein sequence ID" value="MBV7377698.1"/>
    <property type="molecule type" value="Genomic_DNA"/>
</dbReference>
<proteinExistence type="predicted"/>
<evidence type="ECO:0000256" key="10">
    <source>
        <dbReference type="ARBA" id="ARBA00023136"/>
    </source>
</evidence>
<comment type="caution">
    <text evidence="12">The sequence shown here is derived from an EMBL/GenBank/DDBJ whole genome shotgun (WGS) entry which is preliminary data.</text>
</comment>
<keyword evidence="7" id="KW-0813">Transport</keyword>
<dbReference type="InterPro" id="IPR000701">
    <property type="entry name" value="SuccDH_FuR_B_TM-su"/>
</dbReference>
<keyword evidence="10 11" id="KW-0472">Membrane</keyword>
<evidence type="ECO:0000256" key="6">
    <source>
        <dbReference type="ARBA" id="ARBA00019425"/>
    </source>
</evidence>
<dbReference type="NCBIfam" id="TIGR02968">
    <property type="entry name" value="succ_dehyd_anc"/>
    <property type="match status" value="1"/>
</dbReference>
<sequence>MRFLTDRKRVEGLGSAKQGTGHFWEQRLSAIALLFLVPLFVLPFAYNLGDGYEEVRAAYAHPVNAVIAIAFFVTVSLHFFQGVQVVIEDYVHGRLGMILIIAMRLLSTLFALIGAYAVIRISLGA</sequence>
<gene>
    <name evidence="12" type="primary">sdhD</name>
    <name evidence="12" type="ORF">KJP28_02090</name>
</gene>
<dbReference type="Pfam" id="PF01127">
    <property type="entry name" value="Sdh_cyt"/>
    <property type="match status" value="1"/>
</dbReference>
<evidence type="ECO:0000256" key="4">
    <source>
        <dbReference type="ARBA" id="ARBA00005163"/>
    </source>
</evidence>
<dbReference type="RefSeq" id="WP_218390571.1">
    <property type="nucleotide sequence ID" value="NZ_JAHUZE010000001.1"/>
</dbReference>
<evidence type="ECO:0000256" key="7">
    <source>
        <dbReference type="ARBA" id="ARBA00022448"/>
    </source>
</evidence>
<comment type="pathway">
    <text evidence="4">Carbohydrate metabolism; tricarboxylic acid cycle.</text>
</comment>
<comment type="function">
    <text evidence="2">Membrane-anchoring subunit of succinate dehydrogenase (SDH).</text>
</comment>
<reference evidence="12 13" key="1">
    <citation type="submission" date="2021-05" db="EMBL/GenBank/DDBJ databases">
        <title>Culturable bacteria isolated from Daya Bay.</title>
        <authorList>
            <person name="Zheng W."/>
            <person name="Yu S."/>
            <person name="Huang Y."/>
        </authorList>
    </citation>
    <scope>NUCLEOTIDE SEQUENCE [LARGE SCALE GENOMIC DNA]</scope>
    <source>
        <strain evidence="12 13">DP4N28-5</strain>
    </source>
</reference>
<dbReference type="InterPro" id="IPR014312">
    <property type="entry name" value="Succ_DH_anchor"/>
</dbReference>
<organism evidence="12 13">
    <name type="scientific">Maritimibacter dapengensis</name>
    <dbReference type="NCBI Taxonomy" id="2836868"/>
    <lineage>
        <taxon>Bacteria</taxon>
        <taxon>Pseudomonadati</taxon>
        <taxon>Pseudomonadota</taxon>
        <taxon>Alphaproteobacteria</taxon>
        <taxon>Rhodobacterales</taxon>
        <taxon>Roseobacteraceae</taxon>
        <taxon>Maritimibacter</taxon>
    </lineage>
</organism>
<feature type="transmembrane region" description="Helical" evidence="11">
    <location>
        <begin position="95"/>
        <end position="119"/>
    </location>
</feature>
<keyword evidence="13" id="KW-1185">Reference proteome</keyword>
<comment type="subunit">
    <text evidence="5">Part of an enzyme complex containing four subunits: a flavoprotein, an iron-sulfur protein, plus two membrane-anchoring proteins, SdhC and SdhD.</text>
</comment>
<evidence type="ECO:0000256" key="8">
    <source>
        <dbReference type="ARBA" id="ARBA00022692"/>
    </source>
</evidence>
<evidence type="ECO:0000256" key="2">
    <source>
        <dbReference type="ARBA" id="ARBA00004050"/>
    </source>
</evidence>
<name>A0ABS6SXK2_9RHOB</name>
<evidence type="ECO:0000313" key="13">
    <source>
        <dbReference type="Proteomes" id="UP000756530"/>
    </source>
</evidence>
<evidence type="ECO:0000256" key="3">
    <source>
        <dbReference type="ARBA" id="ARBA00004141"/>
    </source>
</evidence>
<comment type="subcellular location">
    <subcellularLocation>
        <location evidence="3">Membrane</location>
        <topology evidence="3">Multi-pass membrane protein</topology>
    </subcellularLocation>
</comment>